<feature type="compositionally biased region" description="Gly residues" evidence="2">
    <location>
        <begin position="586"/>
        <end position="601"/>
    </location>
</feature>
<comment type="caution">
    <text evidence="3">The sequence shown here is derived from an EMBL/GenBank/DDBJ whole genome shotgun (WGS) entry which is preliminary data.</text>
</comment>
<evidence type="ECO:0000256" key="1">
    <source>
        <dbReference type="SAM" id="Coils"/>
    </source>
</evidence>
<feature type="region of interest" description="Disordered" evidence="2">
    <location>
        <begin position="632"/>
        <end position="702"/>
    </location>
</feature>
<dbReference type="PANTHER" id="PTHR24637">
    <property type="entry name" value="COLLAGEN"/>
    <property type="match status" value="1"/>
</dbReference>
<protein>
    <submittedName>
        <fullName evidence="3">Cuticle collagen dpy-5</fullName>
    </submittedName>
</protein>
<dbReference type="GO" id="GO:0005581">
    <property type="term" value="C:collagen trimer"/>
    <property type="evidence" value="ECO:0007669"/>
    <property type="project" value="UniProtKB-KW"/>
</dbReference>
<accession>A0A226F4D5</accession>
<keyword evidence="1" id="KW-0175">Coiled coil</keyword>
<feature type="coiled-coil region" evidence="1">
    <location>
        <begin position="805"/>
        <end position="899"/>
    </location>
</feature>
<keyword evidence="3" id="KW-0176">Collagen</keyword>
<dbReference type="AlphaFoldDB" id="A0A226F4D5"/>
<evidence type="ECO:0000313" key="4">
    <source>
        <dbReference type="Proteomes" id="UP000198287"/>
    </source>
</evidence>
<feature type="region of interest" description="Disordered" evidence="2">
    <location>
        <begin position="533"/>
        <end position="558"/>
    </location>
</feature>
<dbReference type="PANTHER" id="PTHR24637:SF420">
    <property type="entry name" value="NEMATODE CUTICLE COLLAGEN N-TERMINAL DOMAIN-CONTAINING PROTEIN"/>
    <property type="match status" value="1"/>
</dbReference>
<reference evidence="3 4" key="1">
    <citation type="submission" date="2015-12" db="EMBL/GenBank/DDBJ databases">
        <title>The genome of Folsomia candida.</title>
        <authorList>
            <person name="Faddeeva A."/>
            <person name="Derks M.F."/>
            <person name="Anvar Y."/>
            <person name="Smit S."/>
            <person name="Van Straalen N."/>
            <person name="Roelofs D."/>
        </authorList>
    </citation>
    <scope>NUCLEOTIDE SEQUENCE [LARGE SCALE GENOMIC DNA]</scope>
    <source>
        <strain evidence="3 4">VU population</strain>
        <tissue evidence="3">Whole body</tissue>
    </source>
</reference>
<sequence>MSEEEENWIRRRKEYNAWRTLQENSQKIQCLLKPLDFQRFQDILENLDLFLADGTYNDHDDQSPYALESFLASILQSLLRCHDCNGLDEVITFIEDNADELLPKELSMKEKRTQKLTLLQLINETRATHKNLTSCPEIINSDISTTSFPKLLLLLEENFLVKIQLTIFDWKTCKLSVLSNFQTSQNNDETPTPHQIVLLNHENEFRLISTRKDLFPMPEEYWDNLLYQMGEKAEILNALLKDLKQPFHSNGEPFKPEVFIENKLEIELPSIETIAGFKQLISTMDESEEFNNLPFLSKLVEEEEYIKTSGSYSHRNLLTEMKRLYVESMKEACNLFYMEKTSQQNEEIEATKLKKQLIQQEIDEGNLEILKLQDKIKRKEIQSKNLAKNLADSSATDAELNEKLLSLKCRAAFLAFQKSLLKLKPTCDMMIRGKLNAKIKKMNDFSSICRLILEEYEINFDNVDSLLSEKNQSPENISSVLEILENLYAPPISVIKRGSKGQKILEFNGRNIVLNAIYVEGCHVVINVSGVDGRPLESPPNADNGKYAGRDGYDGADGQAGESAGNVYMRCRHLVNAENLEILANGGNGGHGQTGGDGQNGSEGNDGEDGKLPNGWFDGVKNYLNWYRIERGTEGRPGGRGGNGGKAGLGGKGGKQGGITVIPVSAGETVVKNAKNGDPGKDGRNGKGGSGGTGGRNGVDDGVAHQGSWCPLFDGRTWGKGKLDKKEYRRWYGFAGYELVFVKSEAEVRKSRATHGNRGQDGESASKQSHSRQSPASKHAIDEVQLTSQFMTAMSNSGVHDDQELDQMAKEIQAETKKANQTRQQINQNSKEMRKELQNLENETRIAQQEQNQAEANVEAQNELLEAEQANLEMSQAVLNNMLNQRKKVLEMVDQAESSMKQESLQVIEQQSRQATVLRQVDGDSLVPKAIPAPQVSDAGPIHKTEVVQDKFGFTTWQLQILENSVALMSKLEKLTTVGEGYKAAASKKVKSLLSFRSGKKTMTVTEMLDIFDTGKNLTTLDSLLQSVQIMGELAKIETPGVEILVDNLDTIITRHAEAILVKKFQEINVNIDSKGMIVAAHSIESAVKNIVPLREKSAKEGATPIHFVHVVAMLLETMTSKEFREVSSEEVAHHVILRLTGFIKKKSEETFRR</sequence>
<dbReference type="EMBL" id="LNIX01000001">
    <property type="protein sequence ID" value="OXA64041.1"/>
    <property type="molecule type" value="Genomic_DNA"/>
</dbReference>
<feature type="region of interest" description="Disordered" evidence="2">
    <location>
        <begin position="751"/>
        <end position="779"/>
    </location>
</feature>
<feature type="compositionally biased region" description="Polar residues" evidence="2">
    <location>
        <begin position="763"/>
        <end position="776"/>
    </location>
</feature>
<feature type="coiled-coil region" evidence="1">
    <location>
        <begin position="355"/>
        <end position="389"/>
    </location>
</feature>
<organism evidence="3 4">
    <name type="scientific">Folsomia candida</name>
    <name type="common">Springtail</name>
    <dbReference type="NCBI Taxonomy" id="158441"/>
    <lineage>
        <taxon>Eukaryota</taxon>
        <taxon>Metazoa</taxon>
        <taxon>Ecdysozoa</taxon>
        <taxon>Arthropoda</taxon>
        <taxon>Hexapoda</taxon>
        <taxon>Collembola</taxon>
        <taxon>Entomobryomorpha</taxon>
        <taxon>Isotomoidea</taxon>
        <taxon>Isotomidae</taxon>
        <taxon>Proisotominae</taxon>
        <taxon>Folsomia</taxon>
    </lineage>
</organism>
<feature type="region of interest" description="Disordered" evidence="2">
    <location>
        <begin position="585"/>
        <end position="614"/>
    </location>
</feature>
<dbReference type="Proteomes" id="UP000198287">
    <property type="component" value="Unassembled WGS sequence"/>
</dbReference>
<keyword evidence="4" id="KW-1185">Reference proteome</keyword>
<name>A0A226F4D5_FOLCA</name>
<gene>
    <name evidence="3" type="ORF">Fcan01_00691</name>
</gene>
<feature type="compositionally biased region" description="Gly residues" evidence="2">
    <location>
        <begin position="635"/>
        <end position="657"/>
    </location>
</feature>
<evidence type="ECO:0000256" key="2">
    <source>
        <dbReference type="SAM" id="MobiDB-lite"/>
    </source>
</evidence>
<feature type="compositionally biased region" description="Gly residues" evidence="2">
    <location>
        <begin position="686"/>
        <end position="697"/>
    </location>
</feature>
<proteinExistence type="predicted"/>
<evidence type="ECO:0000313" key="3">
    <source>
        <dbReference type="EMBL" id="OXA64041.1"/>
    </source>
</evidence>